<name>A0ABW2KX27_9PROT</name>
<accession>A0ABW2KX27</accession>
<keyword evidence="2" id="KW-0902">Two-component regulatory system</keyword>
<evidence type="ECO:0000313" key="10">
    <source>
        <dbReference type="Proteomes" id="UP001596456"/>
    </source>
</evidence>
<dbReference type="InterPro" id="IPR001789">
    <property type="entry name" value="Sig_transdc_resp-reg_receiver"/>
</dbReference>
<evidence type="ECO:0000313" key="9">
    <source>
        <dbReference type="EMBL" id="MFC7333737.1"/>
    </source>
</evidence>
<organism evidence="9 10">
    <name type="scientific">Rhodocista pekingensis</name>
    <dbReference type="NCBI Taxonomy" id="201185"/>
    <lineage>
        <taxon>Bacteria</taxon>
        <taxon>Pseudomonadati</taxon>
        <taxon>Pseudomonadota</taxon>
        <taxon>Alphaproteobacteria</taxon>
        <taxon>Rhodospirillales</taxon>
        <taxon>Azospirillaceae</taxon>
        <taxon>Rhodocista</taxon>
    </lineage>
</organism>
<comment type="caution">
    <text evidence="9">The sequence shown here is derived from an EMBL/GenBank/DDBJ whole genome shotgun (WGS) entry which is preliminary data.</text>
</comment>
<gene>
    <name evidence="9" type="ORF">ACFQPS_11225</name>
</gene>
<dbReference type="Proteomes" id="UP001596456">
    <property type="component" value="Unassembled WGS sequence"/>
</dbReference>
<dbReference type="Gene3D" id="3.40.50.2300">
    <property type="match status" value="1"/>
</dbReference>
<keyword evidence="10" id="KW-1185">Reference proteome</keyword>
<dbReference type="Pfam" id="PF00072">
    <property type="entry name" value="Response_reg"/>
    <property type="match status" value="1"/>
</dbReference>
<dbReference type="PROSITE" id="PS50110">
    <property type="entry name" value="RESPONSE_REGULATORY"/>
    <property type="match status" value="1"/>
</dbReference>
<evidence type="ECO:0000256" key="4">
    <source>
        <dbReference type="ARBA" id="ARBA00023125"/>
    </source>
</evidence>
<evidence type="ECO:0000256" key="7">
    <source>
        <dbReference type="SAM" id="MobiDB-lite"/>
    </source>
</evidence>
<evidence type="ECO:0000256" key="5">
    <source>
        <dbReference type="ARBA" id="ARBA00023163"/>
    </source>
</evidence>
<dbReference type="SUPFAM" id="SSF52172">
    <property type="entry name" value="CheY-like"/>
    <property type="match status" value="1"/>
</dbReference>
<reference evidence="10" key="1">
    <citation type="journal article" date="2019" name="Int. J. Syst. Evol. Microbiol.">
        <title>The Global Catalogue of Microorganisms (GCM) 10K type strain sequencing project: providing services to taxonomists for standard genome sequencing and annotation.</title>
        <authorList>
            <consortium name="The Broad Institute Genomics Platform"/>
            <consortium name="The Broad Institute Genome Sequencing Center for Infectious Disease"/>
            <person name="Wu L."/>
            <person name="Ma J."/>
        </authorList>
    </citation>
    <scope>NUCLEOTIDE SEQUENCE [LARGE SCALE GENOMIC DNA]</scope>
    <source>
        <strain evidence="10">CGMCC 1.16275</strain>
    </source>
</reference>
<evidence type="ECO:0000256" key="1">
    <source>
        <dbReference type="ARBA" id="ARBA00022553"/>
    </source>
</evidence>
<feature type="region of interest" description="Disordered" evidence="7">
    <location>
        <begin position="313"/>
        <end position="332"/>
    </location>
</feature>
<dbReference type="SMART" id="SM00448">
    <property type="entry name" value="REC"/>
    <property type="match status" value="1"/>
</dbReference>
<evidence type="ECO:0000256" key="6">
    <source>
        <dbReference type="PROSITE-ProRule" id="PRU00169"/>
    </source>
</evidence>
<dbReference type="InterPro" id="IPR039420">
    <property type="entry name" value="WalR-like"/>
</dbReference>
<evidence type="ECO:0000256" key="3">
    <source>
        <dbReference type="ARBA" id="ARBA00023015"/>
    </source>
</evidence>
<evidence type="ECO:0000256" key="2">
    <source>
        <dbReference type="ARBA" id="ARBA00023012"/>
    </source>
</evidence>
<keyword evidence="1" id="KW-0597">Phosphoprotein</keyword>
<proteinExistence type="predicted"/>
<keyword evidence="3" id="KW-0805">Transcription regulation</keyword>
<sequence>MAEIDLHPVNCFLIDREMNTRRILRSILTRAGIDKIQEFSTVAELVAAMASITPDLIFIEADHPEGETLRFVSHLRHGQFATNPFVCVVATTWQATQQVLLRFTASGADDLMIKPFSTKQVLDRVYGLIHARKSFVVTSDYIGPDRRKTPRDGPANPLIEVPNTLRLKAIGGHERTDLAAQMAAALEAIDAQKVLRHGFHIAFLVDFALPGLAQEPPDRMAVEHLTRVGPVADDLLRRVHDPDMRPHVETFVRALHAHLDRLKANPGRAYDNPTALRRAAMGVAALTARRSDMAALEQEVQAAVTGYRSRLEQMAQAKAESQGSPPGDPVAS</sequence>
<dbReference type="InterPro" id="IPR011006">
    <property type="entry name" value="CheY-like_superfamily"/>
</dbReference>
<dbReference type="RefSeq" id="WP_377359006.1">
    <property type="nucleotide sequence ID" value="NZ_JBHTCM010000010.1"/>
</dbReference>
<evidence type="ECO:0000259" key="8">
    <source>
        <dbReference type="PROSITE" id="PS50110"/>
    </source>
</evidence>
<keyword evidence="4" id="KW-0238">DNA-binding</keyword>
<dbReference type="PANTHER" id="PTHR48111">
    <property type="entry name" value="REGULATOR OF RPOS"/>
    <property type="match status" value="1"/>
</dbReference>
<protein>
    <submittedName>
        <fullName evidence="9">Two-component system response regulator</fullName>
    </submittedName>
</protein>
<dbReference type="EMBL" id="JBHTCM010000010">
    <property type="protein sequence ID" value="MFC7333737.1"/>
    <property type="molecule type" value="Genomic_DNA"/>
</dbReference>
<keyword evidence="5" id="KW-0804">Transcription</keyword>
<dbReference type="CDD" id="cd00156">
    <property type="entry name" value="REC"/>
    <property type="match status" value="1"/>
</dbReference>
<feature type="domain" description="Response regulatory" evidence="8">
    <location>
        <begin position="10"/>
        <end position="129"/>
    </location>
</feature>
<comment type="caution">
    <text evidence="6">Lacks conserved residue(s) required for the propagation of feature annotation.</text>
</comment>
<dbReference type="PANTHER" id="PTHR48111:SF1">
    <property type="entry name" value="TWO-COMPONENT RESPONSE REGULATOR ORR33"/>
    <property type="match status" value="1"/>
</dbReference>